<sequence>MIESDFYYSLLDKLSIVAITDRQGKIVYANDKFCDISKYSREELLGSTHKIVNSGYHSRSFFIDLWKTIIAGEIWRGEIRNKAKDGSYYWVDTFIVPEMDEDNKVRHYYSIRIDITKRKLQEFELLKRKVELEEIALMQSHQVRKPVANLLGLIDLFEKQELNDLNKTLYQMMKQSIMELEDSIKDIVEKAE</sequence>
<reference evidence="4" key="2">
    <citation type="submission" date="2011-02" db="EMBL/GenBank/DDBJ databases">
        <title>The complete genome of Pedobacter saltans DSM 12145.</title>
        <authorList>
            <consortium name="US DOE Joint Genome Institute (JGI-PGF)"/>
            <person name="Lucas S."/>
            <person name="Copeland A."/>
            <person name="Lapidus A."/>
            <person name="Bruce D."/>
            <person name="Goodwin L."/>
            <person name="Pitluck S."/>
            <person name="Kyrpides N."/>
            <person name="Mavromatis K."/>
            <person name="Pagani I."/>
            <person name="Ivanova N."/>
            <person name="Ovchinnikova G."/>
            <person name="Lu M."/>
            <person name="Detter J.C."/>
            <person name="Han C."/>
            <person name="Land M."/>
            <person name="Hauser L."/>
            <person name="Markowitz V."/>
            <person name="Cheng J.-F."/>
            <person name="Hugenholtz P."/>
            <person name="Woyke T."/>
            <person name="Wu D."/>
            <person name="Tindall B."/>
            <person name="Pomrenke H.G."/>
            <person name="Brambilla E."/>
            <person name="Klenk H.-P."/>
            <person name="Eisen J.A."/>
        </authorList>
    </citation>
    <scope>NUCLEOTIDE SEQUENCE [LARGE SCALE GENOMIC DNA]</scope>
    <source>
        <strain evidence="4">ATCC 51119 / DSM 12145 / JCM 21818 / LMG 10337 / NBRC 100064 / NCIMB 13643</strain>
    </source>
</reference>
<evidence type="ECO:0000313" key="4">
    <source>
        <dbReference type="Proteomes" id="UP000000310"/>
    </source>
</evidence>
<dbReference type="AlphaFoldDB" id="F0S4K9"/>
<dbReference type="InterPro" id="IPR035965">
    <property type="entry name" value="PAS-like_dom_sf"/>
</dbReference>
<evidence type="ECO:0000259" key="2">
    <source>
        <dbReference type="PROSITE" id="PS50113"/>
    </source>
</evidence>
<dbReference type="PROSITE" id="PS50113">
    <property type="entry name" value="PAC"/>
    <property type="match status" value="1"/>
</dbReference>
<dbReference type="SMART" id="SM00086">
    <property type="entry name" value="PAC"/>
    <property type="match status" value="1"/>
</dbReference>
<dbReference type="Pfam" id="PF13426">
    <property type="entry name" value="PAS_9"/>
    <property type="match status" value="1"/>
</dbReference>
<dbReference type="eggNOG" id="COG5002">
    <property type="taxonomic scope" value="Bacteria"/>
</dbReference>
<dbReference type="RefSeq" id="WP_013632499.1">
    <property type="nucleotide sequence ID" value="NC_015177.1"/>
</dbReference>
<dbReference type="CDD" id="cd00130">
    <property type="entry name" value="PAS"/>
    <property type="match status" value="1"/>
</dbReference>
<dbReference type="HOGENOM" id="CLU_1446015_0_0_10"/>
<feature type="domain" description="PAC" evidence="2">
    <location>
        <begin position="75"/>
        <end position="127"/>
    </location>
</feature>
<dbReference type="OrthoDB" id="9759607at2"/>
<evidence type="ECO:0000313" key="3">
    <source>
        <dbReference type="EMBL" id="ADY52000.1"/>
    </source>
</evidence>
<dbReference type="KEGG" id="psn:Pedsa_1436"/>
<dbReference type="PANTHER" id="PTHR44757:SF2">
    <property type="entry name" value="BIOFILM ARCHITECTURE MAINTENANCE PROTEIN MBAA"/>
    <property type="match status" value="1"/>
</dbReference>
<dbReference type="InterPro" id="IPR052155">
    <property type="entry name" value="Biofilm_reg_signaling"/>
</dbReference>
<dbReference type="InterPro" id="IPR000700">
    <property type="entry name" value="PAS-assoc_C"/>
</dbReference>
<gene>
    <name evidence="3" type="ordered locus">Pedsa_1436</name>
</gene>
<dbReference type="EMBL" id="CP002545">
    <property type="protein sequence ID" value="ADY52000.1"/>
    <property type="molecule type" value="Genomic_DNA"/>
</dbReference>
<dbReference type="PANTHER" id="PTHR44757">
    <property type="entry name" value="DIGUANYLATE CYCLASE DGCP"/>
    <property type="match status" value="1"/>
</dbReference>
<organism evidence="3 4">
    <name type="scientific">Pseudopedobacter saltans (strain ATCC 51119 / DSM 12145 / JCM 21818 / CCUG 39354 / LMG 10337 / NBRC 100064 / NCIMB 13643)</name>
    <name type="common">Pedobacter saltans</name>
    <dbReference type="NCBI Taxonomy" id="762903"/>
    <lineage>
        <taxon>Bacteria</taxon>
        <taxon>Pseudomonadati</taxon>
        <taxon>Bacteroidota</taxon>
        <taxon>Sphingobacteriia</taxon>
        <taxon>Sphingobacteriales</taxon>
        <taxon>Sphingobacteriaceae</taxon>
        <taxon>Pseudopedobacter</taxon>
    </lineage>
</organism>
<feature type="domain" description="PAS" evidence="1">
    <location>
        <begin position="17"/>
        <end position="46"/>
    </location>
</feature>
<keyword evidence="4" id="KW-1185">Reference proteome</keyword>
<dbReference type="Gene3D" id="3.30.450.20">
    <property type="entry name" value="PAS domain"/>
    <property type="match status" value="1"/>
</dbReference>
<dbReference type="Proteomes" id="UP000000310">
    <property type="component" value="Chromosome"/>
</dbReference>
<accession>F0S4K9</accession>
<dbReference type="STRING" id="762903.Pedsa_1436"/>
<dbReference type="SUPFAM" id="SSF55785">
    <property type="entry name" value="PYP-like sensor domain (PAS domain)"/>
    <property type="match status" value="1"/>
</dbReference>
<dbReference type="InterPro" id="IPR000014">
    <property type="entry name" value="PAS"/>
</dbReference>
<evidence type="ECO:0000259" key="1">
    <source>
        <dbReference type="PROSITE" id="PS50112"/>
    </source>
</evidence>
<protein>
    <submittedName>
        <fullName evidence="3">PAS sensor protein</fullName>
    </submittedName>
</protein>
<dbReference type="NCBIfam" id="TIGR00229">
    <property type="entry name" value="sensory_box"/>
    <property type="match status" value="1"/>
</dbReference>
<dbReference type="InterPro" id="IPR001610">
    <property type="entry name" value="PAC"/>
</dbReference>
<name>F0S4K9_PSESL</name>
<reference evidence="3 4" key="1">
    <citation type="journal article" date="2011" name="Stand. Genomic Sci.">
        <title>Complete genome sequence of the gliding, heparinolytic Pedobacter saltans type strain (113).</title>
        <authorList>
            <person name="Liolios K."/>
            <person name="Sikorski J."/>
            <person name="Lu M."/>
            <person name="Nolan M."/>
            <person name="Lapidus A."/>
            <person name="Lucas S."/>
            <person name="Hammon N."/>
            <person name="Deshpande S."/>
            <person name="Cheng J.F."/>
            <person name="Tapia R."/>
            <person name="Han C."/>
            <person name="Goodwin L."/>
            <person name="Pitluck S."/>
            <person name="Huntemann M."/>
            <person name="Ivanova N."/>
            <person name="Pagani I."/>
            <person name="Mavromatis K."/>
            <person name="Ovchinikova G."/>
            <person name="Pati A."/>
            <person name="Chen A."/>
            <person name="Palaniappan K."/>
            <person name="Land M."/>
            <person name="Hauser L."/>
            <person name="Brambilla E.M."/>
            <person name="Kotsyurbenko O."/>
            <person name="Rohde M."/>
            <person name="Tindall B.J."/>
            <person name="Abt B."/>
            <person name="Goker M."/>
            <person name="Detter J.C."/>
            <person name="Woyke T."/>
            <person name="Bristow J."/>
            <person name="Eisen J.A."/>
            <person name="Markowitz V."/>
            <person name="Hugenholtz P."/>
            <person name="Klenk H.P."/>
            <person name="Kyrpides N.C."/>
        </authorList>
    </citation>
    <scope>NUCLEOTIDE SEQUENCE [LARGE SCALE GENOMIC DNA]</scope>
    <source>
        <strain evidence="4">ATCC 51119 / DSM 12145 / JCM 21818 / LMG 10337 / NBRC 100064 / NCIMB 13643</strain>
    </source>
</reference>
<proteinExistence type="predicted"/>
<dbReference type="PROSITE" id="PS50112">
    <property type="entry name" value="PAS"/>
    <property type="match status" value="1"/>
</dbReference>